<gene>
    <name evidence="2" type="ORF">BT96DRAFT_1007128</name>
</gene>
<feature type="compositionally biased region" description="Pro residues" evidence="1">
    <location>
        <begin position="246"/>
        <end position="268"/>
    </location>
</feature>
<accession>A0A6A4GIG4</accession>
<sequence>MKDEERRLKCVARKVEVNDPALALQILLHWQERGCFNDLHQLRLLSIKKLDGFAFENNKYFSPGVAVAKELPLADTVDDWVSGSDVDSEVEEEDEVDEVDGEIDAWGLAGASSSKPAPLPLPLPATDQKAPCASKSHIADKDETRDRWWNPSEQKWFVCAKQPCPNRYDTPHKDTKYTAELPDYADLPDIGQEQFIKVAENERQEKRRSKRLAGKQKAAASSSSNPTPAPTPSPAPVSLPKQEPQQTPPPLPPNPSPQPSPQQTPQPLPNSGSESSGAFESDSDDNNMSKALKAFDKVTTLKSDGSNWDTWKTRVEFAARSIGYQRYFEWNPHVITDPDATENDREKDNNLLNAIIGRLSGFGWNIPKV</sequence>
<evidence type="ECO:0000256" key="1">
    <source>
        <dbReference type="SAM" id="MobiDB-lite"/>
    </source>
</evidence>
<proteinExistence type="predicted"/>
<protein>
    <submittedName>
        <fullName evidence="2">Uncharacterized protein</fullName>
    </submittedName>
</protein>
<evidence type="ECO:0000313" key="3">
    <source>
        <dbReference type="Proteomes" id="UP000799118"/>
    </source>
</evidence>
<feature type="region of interest" description="Disordered" evidence="1">
    <location>
        <begin position="197"/>
        <end position="287"/>
    </location>
</feature>
<evidence type="ECO:0000313" key="2">
    <source>
        <dbReference type="EMBL" id="KAE9385346.1"/>
    </source>
</evidence>
<feature type="compositionally biased region" description="Basic and acidic residues" evidence="1">
    <location>
        <begin position="137"/>
        <end position="147"/>
    </location>
</feature>
<reference evidence="2" key="1">
    <citation type="journal article" date="2019" name="Environ. Microbiol.">
        <title>Fungal ecological strategies reflected in gene transcription - a case study of two litter decomposers.</title>
        <authorList>
            <person name="Barbi F."/>
            <person name="Kohler A."/>
            <person name="Barry K."/>
            <person name="Baskaran P."/>
            <person name="Daum C."/>
            <person name="Fauchery L."/>
            <person name="Ihrmark K."/>
            <person name="Kuo A."/>
            <person name="LaButti K."/>
            <person name="Lipzen A."/>
            <person name="Morin E."/>
            <person name="Grigoriev I.V."/>
            <person name="Henrissat B."/>
            <person name="Lindahl B."/>
            <person name="Martin F."/>
        </authorList>
    </citation>
    <scope>NUCLEOTIDE SEQUENCE</scope>
    <source>
        <strain evidence="2">JB14</strain>
    </source>
</reference>
<keyword evidence="3" id="KW-1185">Reference proteome</keyword>
<organism evidence="2 3">
    <name type="scientific">Gymnopus androsaceus JB14</name>
    <dbReference type="NCBI Taxonomy" id="1447944"/>
    <lineage>
        <taxon>Eukaryota</taxon>
        <taxon>Fungi</taxon>
        <taxon>Dikarya</taxon>
        <taxon>Basidiomycota</taxon>
        <taxon>Agaricomycotina</taxon>
        <taxon>Agaricomycetes</taxon>
        <taxon>Agaricomycetidae</taxon>
        <taxon>Agaricales</taxon>
        <taxon>Marasmiineae</taxon>
        <taxon>Omphalotaceae</taxon>
        <taxon>Gymnopus</taxon>
    </lineage>
</organism>
<dbReference type="OrthoDB" id="3066004at2759"/>
<dbReference type="Proteomes" id="UP000799118">
    <property type="component" value="Unassembled WGS sequence"/>
</dbReference>
<feature type="region of interest" description="Disordered" evidence="1">
    <location>
        <begin position="125"/>
        <end position="147"/>
    </location>
</feature>
<dbReference type="AlphaFoldDB" id="A0A6A4GIG4"/>
<name>A0A6A4GIG4_9AGAR</name>
<dbReference type="EMBL" id="ML769996">
    <property type="protein sequence ID" value="KAE9385346.1"/>
    <property type="molecule type" value="Genomic_DNA"/>
</dbReference>
<feature type="compositionally biased region" description="Pro residues" evidence="1">
    <location>
        <begin position="227"/>
        <end position="237"/>
    </location>
</feature>